<dbReference type="RefSeq" id="WP_091342998.1">
    <property type="nucleotide sequence ID" value="NZ_FMHV01000002.1"/>
</dbReference>
<dbReference type="OrthoDB" id="4547336at2"/>
<dbReference type="Pfam" id="PF14413">
    <property type="entry name" value="Thg1C"/>
    <property type="match status" value="1"/>
</dbReference>
<dbReference type="InterPro" id="IPR025845">
    <property type="entry name" value="Thg1_C_dom"/>
</dbReference>
<keyword evidence="6 13" id="KW-0548">Nucleotidyltransferase</keyword>
<evidence type="ECO:0000256" key="3">
    <source>
        <dbReference type="ARBA" id="ARBA00012511"/>
    </source>
</evidence>
<evidence type="ECO:0000256" key="10">
    <source>
        <dbReference type="ARBA" id="ARBA00023134"/>
    </source>
</evidence>
<dbReference type="InterPro" id="IPR007537">
    <property type="entry name" value="tRNAHis_GuaTrfase_Thg1"/>
</dbReference>
<feature type="domain" description="tRNAHis guanylyltransferase catalytic" evidence="11">
    <location>
        <begin position="11"/>
        <end position="123"/>
    </location>
</feature>
<evidence type="ECO:0000313" key="14">
    <source>
        <dbReference type="Proteomes" id="UP000199413"/>
    </source>
</evidence>
<proteinExistence type="inferred from homology"/>
<evidence type="ECO:0000256" key="4">
    <source>
        <dbReference type="ARBA" id="ARBA00022679"/>
    </source>
</evidence>
<dbReference type="GO" id="GO:0000287">
    <property type="term" value="F:magnesium ion binding"/>
    <property type="evidence" value="ECO:0007669"/>
    <property type="project" value="InterPro"/>
</dbReference>
<dbReference type="InterPro" id="IPR024956">
    <property type="entry name" value="tRNAHis_GuaTrfase_cat"/>
</dbReference>
<comment type="similarity">
    <text evidence="2">Belongs to the tRNA(His) guanylyltransferase family.</text>
</comment>
<dbReference type="EMBL" id="FMHV01000002">
    <property type="protein sequence ID" value="SCL29479.1"/>
    <property type="molecule type" value="Genomic_DNA"/>
</dbReference>
<dbReference type="PANTHER" id="PTHR12729:SF6">
    <property type="entry name" value="TRNA(HIS) GUANYLYLTRANSFERASE-RELATED"/>
    <property type="match status" value="1"/>
</dbReference>
<protein>
    <recommendedName>
        <fullName evidence="3">tRNA(His) guanylyltransferase</fullName>
        <ecNumber evidence="3">2.7.7.79</ecNumber>
    </recommendedName>
</protein>
<keyword evidence="14" id="KW-1185">Reference proteome</keyword>
<evidence type="ECO:0000256" key="2">
    <source>
        <dbReference type="ARBA" id="ARBA00010113"/>
    </source>
</evidence>
<evidence type="ECO:0000256" key="8">
    <source>
        <dbReference type="ARBA" id="ARBA00022741"/>
    </source>
</evidence>
<evidence type="ECO:0000256" key="1">
    <source>
        <dbReference type="ARBA" id="ARBA00001946"/>
    </source>
</evidence>
<organism evidence="13 14">
    <name type="scientific">Micromonospora rhizosphaerae</name>
    <dbReference type="NCBI Taxonomy" id="568872"/>
    <lineage>
        <taxon>Bacteria</taxon>
        <taxon>Bacillati</taxon>
        <taxon>Actinomycetota</taxon>
        <taxon>Actinomycetes</taxon>
        <taxon>Micromonosporales</taxon>
        <taxon>Micromonosporaceae</taxon>
        <taxon>Micromonospora</taxon>
    </lineage>
</organism>
<dbReference type="GO" id="GO:0006400">
    <property type="term" value="P:tRNA modification"/>
    <property type="evidence" value="ECO:0007669"/>
    <property type="project" value="InterPro"/>
</dbReference>
<dbReference type="GO" id="GO:0005525">
    <property type="term" value="F:GTP binding"/>
    <property type="evidence" value="ECO:0007669"/>
    <property type="project" value="UniProtKB-KW"/>
</dbReference>
<dbReference type="EC" id="2.7.7.79" evidence="3"/>
<dbReference type="STRING" id="568872.GA0070624_3890"/>
<dbReference type="Proteomes" id="UP000199413">
    <property type="component" value="Unassembled WGS sequence"/>
</dbReference>
<dbReference type="Pfam" id="PF04446">
    <property type="entry name" value="Thg1"/>
    <property type="match status" value="1"/>
</dbReference>
<evidence type="ECO:0000256" key="5">
    <source>
        <dbReference type="ARBA" id="ARBA00022694"/>
    </source>
</evidence>
<dbReference type="InterPro" id="IPR038469">
    <property type="entry name" value="tRNAHis_GuaTrfase_Thg1_sf"/>
</dbReference>
<keyword evidence="5" id="KW-0819">tRNA processing</keyword>
<accession>A0A1C6SJQ2</accession>
<keyword evidence="7" id="KW-0479">Metal-binding</keyword>
<keyword evidence="8" id="KW-0547">Nucleotide-binding</keyword>
<dbReference type="PANTHER" id="PTHR12729">
    <property type="entry name" value="TRNA(HIS) GUANYLYLTRANSFERASE-RELATED"/>
    <property type="match status" value="1"/>
</dbReference>
<dbReference type="AlphaFoldDB" id="A0A1C6SJQ2"/>
<evidence type="ECO:0000256" key="9">
    <source>
        <dbReference type="ARBA" id="ARBA00022842"/>
    </source>
</evidence>
<keyword evidence="9" id="KW-0460">Magnesium</keyword>
<name>A0A1C6SJQ2_9ACTN</name>
<keyword evidence="10" id="KW-0342">GTP-binding</keyword>
<evidence type="ECO:0000259" key="12">
    <source>
        <dbReference type="Pfam" id="PF14413"/>
    </source>
</evidence>
<feature type="domain" description="Thg1 C-terminal" evidence="12">
    <location>
        <begin position="131"/>
        <end position="213"/>
    </location>
</feature>
<evidence type="ECO:0000256" key="6">
    <source>
        <dbReference type="ARBA" id="ARBA00022695"/>
    </source>
</evidence>
<dbReference type="Gene3D" id="3.30.70.3000">
    <property type="match status" value="1"/>
</dbReference>
<dbReference type="GO" id="GO:0008193">
    <property type="term" value="F:tRNA guanylyltransferase activity"/>
    <property type="evidence" value="ECO:0007669"/>
    <property type="project" value="UniProtKB-EC"/>
</dbReference>
<evidence type="ECO:0000313" key="13">
    <source>
        <dbReference type="EMBL" id="SCL29479.1"/>
    </source>
</evidence>
<evidence type="ECO:0000259" key="11">
    <source>
        <dbReference type="Pfam" id="PF04446"/>
    </source>
</evidence>
<comment type="cofactor">
    <cofactor evidence="1">
        <name>Mg(2+)</name>
        <dbReference type="ChEBI" id="CHEBI:18420"/>
    </cofactor>
</comment>
<evidence type="ECO:0000256" key="7">
    <source>
        <dbReference type="ARBA" id="ARBA00022723"/>
    </source>
</evidence>
<reference evidence="14" key="1">
    <citation type="submission" date="2016-06" db="EMBL/GenBank/DDBJ databases">
        <authorList>
            <person name="Varghese N."/>
            <person name="Submissions Spin"/>
        </authorList>
    </citation>
    <scope>NUCLEOTIDE SEQUENCE [LARGE SCALE GENOMIC DNA]</scope>
    <source>
        <strain evidence="14">DSM 45431</strain>
    </source>
</reference>
<gene>
    <name evidence="13" type="ORF">GA0070624_3890</name>
</gene>
<sequence length="251" mass="28669">MKAEEFEARQRAREYFHSLRVLPGAWTVIRVDGRGFTRLTEQRFDKPYDARFCDLMVVTAQALLTELGARYAYTESDEISLLLDPASDLFSRSVEKLVSISAGIASAAFTHAATQPAHFDSRLWVGVGVEDVADYFSWRQSDATRSALNGWCYWTLRKDGQSPRQASRALEGVSATDKNELLLRHGINFDDVPTWQRRGVGLWWETYEHPGFDPVRRTPVTTTRRRIKIERELPAKEAYRQLITALAVGRK</sequence>
<keyword evidence="4 13" id="KW-0808">Transferase</keyword>